<organism evidence="1 2">
    <name type="scientific">Nocardioides cremeus</name>
    <dbReference type="NCBI Taxonomy" id="3058044"/>
    <lineage>
        <taxon>Bacteria</taxon>
        <taxon>Bacillati</taxon>
        <taxon>Actinomycetota</taxon>
        <taxon>Actinomycetes</taxon>
        <taxon>Propionibacteriales</taxon>
        <taxon>Nocardioidaceae</taxon>
        <taxon>Nocardioides</taxon>
    </lineage>
</organism>
<evidence type="ECO:0000313" key="1">
    <source>
        <dbReference type="EMBL" id="MDO3397001.1"/>
    </source>
</evidence>
<gene>
    <name evidence="1" type="ORF">QWJ41_14840</name>
</gene>
<sequence>MSSNAATLLVELIDSYAVPPNHKAQTAFGFDNAHDIDAWREHIEALTLVRNVDDAIRDMAAQGDPVDIFVPSVPHWYAGVGMASTPWGSTHATERAICPPEHRKMLKALALLIDAQGRSLDITEADRRALSDVLDEAAELLEASQTMPPSARSYLRALIDRARFLLEALDTYGAESVRAVVLELGGAMVMEGGRASAEGDQPTAKRWWSSAHLLVAGFLGGMGSEGASAITTGISAVAKQLG</sequence>
<keyword evidence="2" id="KW-1185">Reference proteome</keyword>
<proteinExistence type="predicted"/>
<dbReference type="Proteomes" id="UP001168363">
    <property type="component" value="Unassembled WGS sequence"/>
</dbReference>
<name>A0ABT8TT53_9ACTN</name>
<reference evidence="1" key="1">
    <citation type="submission" date="2023-06" db="EMBL/GenBank/DDBJ databases">
        <title>Genome sequence of Nocardioides sp. SOB44.</title>
        <authorList>
            <person name="Zhang G."/>
        </authorList>
    </citation>
    <scope>NUCLEOTIDE SEQUENCE</scope>
    <source>
        <strain evidence="1">SOB44</strain>
    </source>
</reference>
<protein>
    <submittedName>
        <fullName evidence="1">Uncharacterized protein</fullName>
    </submittedName>
</protein>
<comment type="caution">
    <text evidence="1">The sequence shown here is derived from an EMBL/GenBank/DDBJ whole genome shotgun (WGS) entry which is preliminary data.</text>
</comment>
<dbReference type="RefSeq" id="WP_302709181.1">
    <property type="nucleotide sequence ID" value="NZ_JAULSC010000016.1"/>
</dbReference>
<accession>A0ABT8TT53</accession>
<dbReference type="EMBL" id="JAULSC010000016">
    <property type="protein sequence ID" value="MDO3397001.1"/>
    <property type="molecule type" value="Genomic_DNA"/>
</dbReference>
<evidence type="ECO:0000313" key="2">
    <source>
        <dbReference type="Proteomes" id="UP001168363"/>
    </source>
</evidence>